<keyword evidence="3" id="KW-0255">Endonuclease</keyword>
<gene>
    <name evidence="3" type="ORF">E0486_03015</name>
</gene>
<feature type="domain" description="HTH HARE-type" evidence="2">
    <location>
        <begin position="4"/>
        <end position="82"/>
    </location>
</feature>
<dbReference type="GO" id="GO:0009307">
    <property type="term" value="P:DNA restriction-modification system"/>
    <property type="evidence" value="ECO:0007669"/>
    <property type="project" value="InterPro"/>
</dbReference>
<comment type="caution">
    <text evidence="3">The sequence shown here is derived from an EMBL/GenBank/DDBJ whole genome shotgun (WGS) entry which is preliminary data.</text>
</comment>
<dbReference type="InterPro" id="IPR011856">
    <property type="entry name" value="tRNA_endonuc-like_dom_sf"/>
</dbReference>
<dbReference type="PROSITE" id="PS51913">
    <property type="entry name" value="HTH_HARE"/>
    <property type="match status" value="1"/>
</dbReference>
<evidence type="ECO:0000313" key="4">
    <source>
        <dbReference type="Proteomes" id="UP000295164"/>
    </source>
</evidence>
<organism evidence="3 4">
    <name type="scientific">Flaviaesturariibacter aridisoli</name>
    <dbReference type="NCBI Taxonomy" id="2545761"/>
    <lineage>
        <taxon>Bacteria</taxon>
        <taxon>Pseudomonadati</taxon>
        <taxon>Bacteroidota</taxon>
        <taxon>Chitinophagia</taxon>
        <taxon>Chitinophagales</taxon>
        <taxon>Chitinophagaceae</taxon>
        <taxon>Flaviaestuariibacter</taxon>
    </lineage>
</organism>
<dbReference type="InterPro" id="IPR007759">
    <property type="entry name" value="Asxl_HARE-HTH"/>
</dbReference>
<dbReference type="Proteomes" id="UP000295164">
    <property type="component" value="Unassembled WGS sequence"/>
</dbReference>
<evidence type="ECO:0000259" key="2">
    <source>
        <dbReference type="PROSITE" id="PS51913"/>
    </source>
</evidence>
<dbReference type="InterPro" id="IPR007560">
    <property type="entry name" value="Restrct_endonuc_IV_Mrr"/>
</dbReference>
<dbReference type="GO" id="GO:0003677">
    <property type="term" value="F:DNA binding"/>
    <property type="evidence" value="ECO:0007669"/>
    <property type="project" value="InterPro"/>
</dbReference>
<keyword evidence="3" id="KW-0540">Nuclease</keyword>
<dbReference type="RefSeq" id="WP_131850660.1">
    <property type="nucleotide sequence ID" value="NZ_SKFH01000003.1"/>
</dbReference>
<evidence type="ECO:0000313" key="3">
    <source>
        <dbReference type="EMBL" id="TCZ74061.1"/>
    </source>
</evidence>
<proteinExistence type="predicted"/>
<dbReference type="GO" id="GO:0015666">
    <property type="term" value="F:restriction endodeoxyribonuclease activity"/>
    <property type="evidence" value="ECO:0007669"/>
    <property type="project" value="TreeGrafter"/>
</dbReference>
<keyword evidence="3" id="KW-0378">Hydrolase</keyword>
<dbReference type="AlphaFoldDB" id="A0A4R4E7M2"/>
<keyword evidence="1" id="KW-0804">Transcription</keyword>
<dbReference type="SUPFAM" id="SSF52980">
    <property type="entry name" value="Restriction endonuclease-like"/>
    <property type="match status" value="1"/>
</dbReference>
<dbReference type="GO" id="GO:0006355">
    <property type="term" value="P:regulation of DNA-templated transcription"/>
    <property type="evidence" value="ECO:0007669"/>
    <property type="project" value="InterPro"/>
</dbReference>
<keyword evidence="4" id="KW-1185">Reference proteome</keyword>
<protein>
    <submittedName>
        <fullName evidence="3">Restriction endonuclease</fullName>
    </submittedName>
</protein>
<dbReference type="PANTHER" id="PTHR30015:SF7">
    <property type="entry name" value="TYPE IV METHYL-DIRECTED RESTRICTION ENZYME ECOKMRR"/>
    <property type="match status" value="1"/>
</dbReference>
<reference evidence="3 4" key="1">
    <citation type="submission" date="2019-03" db="EMBL/GenBank/DDBJ databases">
        <authorList>
            <person name="Kim M.K.M."/>
        </authorList>
    </citation>
    <scope>NUCLEOTIDE SEQUENCE [LARGE SCALE GENOMIC DNA]</scope>
    <source>
        <strain evidence="3 4">17J68-15</strain>
    </source>
</reference>
<accession>A0A4R4E7M2</accession>
<dbReference type="EMBL" id="SKFH01000003">
    <property type="protein sequence ID" value="TCZ74061.1"/>
    <property type="molecule type" value="Genomic_DNA"/>
</dbReference>
<evidence type="ECO:0000256" key="1">
    <source>
        <dbReference type="ARBA" id="ARBA00023163"/>
    </source>
</evidence>
<dbReference type="InterPro" id="IPR052906">
    <property type="entry name" value="Type_IV_Methyl-Rstrct_Enzyme"/>
</dbReference>
<dbReference type="InterPro" id="IPR011335">
    <property type="entry name" value="Restrct_endonuc-II-like"/>
</dbReference>
<name>A0A4R4E7M2_9BACT</name>
<dbReference type="PANTHER" id="PTHR30015">
    <property type="entry name" value="MRR RESTRICTION SYSTEM PROTEIN"/>
    <property type="match status" value="1"/>
</dbReference>
<sequence length="267" mass="30335">MPKRTINEAIIAALELEGKPLRVQEIYKRVKEDDLYRFNAENPEHIVRTQLRRHSENLSFPTAHKTKHFLFLADGTYWIKGKKDISLSIPAPSSAIKSDSSFDSLKTLHEQYLAVFKKALLAKLFELDAFVFEQFCKKLLETYGFRDVVVTARSKDGGIDGHGELKIGLASLPVAFECKRYTTKLVDRRIVNQFRGDIQGKFQQGILFTTSDFNRGAKDVSFQSGAVPIVLINGLSIVEIMIEKEFGVEKELLPIYSDAIDLIFEEE</sequence>
<dbReference type="OrthoDB" id="9803736at2"/>
<dbReference type="Pfam" id="PF04471">
    <property type="entry name" value="Mrr_cat"/>
    <property type="match status" value="1"/>
</dbReference>
<dbReference type="Gene3D" id="3.40.1350.10">
    <property type="match status" value="1"/>
</dbReference>